<keyword evidence="3" id="KW-1185">Reference proteome</keyword>
<reference evidence="2 3" key="1">
    <citation type="submission" date="2017-01" db="EMBL/GenBank/DDBJ databases">
        <title>Bacillus phylogenomics.</title>
        <authorList>
            <person name="Dunlap C."/>
        </authorList>
    </citation>
    <scope>NUCLEOTIDE SEQUENCE [LARGE SCALE GENOMIC DNA]</scope>
    <source>
        <strain evidence="2 3">NRRL B-41282</strain>
    </source>
</reference>
<dbReference type="RefSeq" id="WP_076762438.1">
    <property type="nucleotide sequence ID" value="NZ_JARMMH010000009.1"/>
</dbReference>
<evidence type="ECO:0000259" key="1">
    <source>
        <dbReference type="Pfam" id="PF13302"/>
    </source>
</evidence>
<dbReference type="InterPro" id="IPR000182">
    <property type="entry name" value="GNAT_dom"/>
</dbReference>
<accession>A0A1R1QLX6</accession>
<dbReference type="PANTHER" id="PTHR43792:SF1">
    <property type="entry name" value="N-ACETYLTRANSFERASE DOMAIN-CONTAINING PROTEIN"/>
    <property type="match status" value="1"/>
</dbReference>
<sequence length="179" mass="21064">MLKKREMTDCSALFELMIHPEVFPFVRNKAATIEEYMFHVKNMMEEEEQGKLISRTILDEWENPIGCISLYDIEGNEGFLGTWLGRTFHGKGYNQRAKNAFFCELFYEKNIETVLMKIRKTNTRSLKAAKKLPYAIQAAPERLKEADCGAFYLFEIPKDLYSLYSMRTFEDENRRLKEA</sequence>
<dbReference type="EMBL" id="MTJL01000018">
    <property type="protein sequence ID" value="OMI05624.1"/>
    <property type="molecule type" value="Genomic_DNA"/>
</dbReference>
<evidence type="ECO:0000313" key="3">
    <source>
        <dbReference type="Proteomes" id="UP000187367"/>
    </source>
</evidence>
<evidence type="ECO:0000313" key="2">
    <source>
        <dbReference type="EMBL" id="OMI05624.1"/>
    </source>
</evidence>
<dbReference type="GO" id="GO:0016747">
    <property type="term" value="F:acyltransferase activity, transferring groups other than amino-acyl groups"/>
    <property type="evidence" value="ECO:0007669"/>
    <property type="project" value="InterPro"/>
</dbReference>
<accession>A0A1R1RPY1</accession>
<dbReference type="Pfam" id="PF13302">
    <property type="entry name" value="Acetyltransf_3"/>
    <property type="match status" value="1"/>
</dbReference>
<dbReference type="PANTHER" id="PTHR43792">
    <property type="entry name" value="GNAT FAMILY, PUTATIVE (AFU_ORTHOLOGUE AFUA_3G00765)-RELATED-RELATED"/>
    <property type="match status" value="1"/>
</dbReference>
<dbReference type="InterPro" id="IPR051531">
    <property type="entry name" value="N-acetyltransferase"/>
</dbReference>
<organism evidence="2 3">
    <name type="scientific">Bacillus swezeyi</name>
    <dbReference type="NCBI Taxonomy" id="1925020"/>
    <lineage>
        <taxon>Bacteria</taxon>
        <taxon>Bacillati</taxon>
        <taxon>Bacillota</taxon>
        <taxon>Bacilli</taxon>
        <taxon>Bacillales</taxon>
        <taxon>Bacillaceae</taxon>
        <taxon>Bacillus</taxon>
    </lineage>
</organism>
<feature type="domain" description="N-acetyltransferase" evidence="1">
    <location>
        <begin position="8"/>
        <end position="132"/>
    </location>
</feature>
<comment type="caution">
    <text evidence="2">The sequence shown here is derived from an EMBL/GenBank/DDBJ whole genome shotgun (WGS) entry which is preliminary data.</text>
</comment>
<dbReference type="OrthoDB" id="2352097at2"/>
<name>A0A1R1RPY1_9BACI</name>
<proteinExistence type="predicted"/>
<dbReference type="InterPro" id="IPR016181">
    <property type="entry name" value="Acyl_CoA_acyltransferase"/>
</dbReference>
<protein>
    <submittedName>
        <fullName evidence="2">N-acetyltransferase</fullName>
    </submittedName>
</protein>
<dbReference type="Proteomes" id="UP000187367">
    <property type="component" value="Unassembled WGS sequence"/>
</dbReference>
<dbReference type="Gene3D" id="3.40.630.30">
    <property type="match status" value="1"/>
</dbReference>
<gene>
    <name evidence="2" type="ORF">BW143_10705</name>
</gene>
<dbReference type="AlphaFoldDB" id="A0A1R1RPY1"/>
<dbReference type="SUPFAM" id="SSF55729">
    <property type="entry name" value="Acyl-CoA N-acyltransferases (Nat)"/>
    <property type="match status" value="1"/>
</dbReference>